<sequence length="213" mass="22486">MGREVQSQLYVCAVAGADPQQVAARLDAAGAATLLIAAREGSALTAAEARPLVELAQKKDVAALIEGDAQLARTLRADGVHLPWSKDIVARYVEAREILGTRYIVGVDVGRSRHDAMSLAEDGADYIAFGIPPHVEDRASAAERRLELIFWWSEIFEVPCVAFDVDSVEDATALAAAGADFVAMHPGIELASTDYAKLASAVAEAASRGEAIA</sequence>
<dbReference type="Gene3D" id="3.20.20.70">
    <property type="entry name" value="Aldolase class I"/>
    <property type="match status" value="1"/>
</dbReference>
<reference evidence="2 3" key="1">
    <citation type="submission" date="2019-11" db="EMBL/GenBank/DDBJ databases">
        <title>Identification of a novel strain.</title>
        <authorList>
            <person name="Xu Q."/>
            <person name="Wang G."/>
        </authorList>
    </citation>
    <scope>NUCLEOTIDE SEQUENCE [LARGE SCALE GENOMIC DNA]</scope>
    <source>
        <strain evidence="3">xq</strain>
    </source>
</reference>
<gene>
    <name evidence="2" type="ORF">GIW81_16085</name>
</gene>
<dbReference type="CDD" id="cd00564">
    <property type="entry name" value="TMP_TenI"/>
    <property type="match status" value="1"/>
</dbReference>
<comment type="caution">
    <text evidence="2">The sequence shown here is derived from an EMBL/GenBank/DDBJ whole genome shotgun (WGS) entry which is preliminary data.</text>
</comment>
<dbReference type="InterPro" id="IPR022998">
    <property type="entry name" value="ThiamineP_synth_TenI"/>
</dbReference>
<evidence type="ECO:0000313" key="3">
    <source>
        <dbReference type="Proteomes" id="UP000440694"/>
    </source>
</evidence>
<dbReference type="AlphaFoldDB" id="A0A6I3KNH4"/>
<dbReference type="SUPFAM" id="SSF51391">
    <property type="entry name" value="Thiamin phosphate synthase"/>
    <property type="match status" value="1"/>
</dbReference>
<dbReference type="InterPro" id="IPR013785">
    <property type="entry name" value="Aldolase_TIM"/>
</dbReference>
<organism evidence="2 3">
    <name type="scientific">Hyphomicrobium album</name>
    <dbReference type="NCBI Taxonomy" id="2665159"/>
    <lineage>
        <taxon>Bacteria</taxon>
        <taxon>Pseudomonadati</taxon>
        <taxon>Pseudomonadota</taxon>
        <taxon>Alphaproteobacteria</taxon>
        <taxon>Hyphomicrobiales</taxon>
        <taxon>Hyphomicrobiaceae</taxon>
        <taxon>Hyphomicrobium</taxon>
    </lineage>
</organism>
<dbReference type="Pfam" id="PF02581">
    <property type="entry name" value="TMP-TENI"/>
    <property type="match status" value="1"/>
</dbReference>
<protein>
    <submittedName>
        <fullName evidence="2">Thiamine phosphate synthase</fullName>
    </submittedName>
</protein>
<dbReference type="InterPro" id="IPR036206">
    <property type="entry name" value="ThiamineP_synth_sf"/>
</dbReference>
<dbReference type="GO" id="GO:0009228">
    <property type="term" value="P:thiamine biosynthetic process"/>
    <property type="evidence" value="ECO:0007669"/>
    <property type="project" value="UniProtKB-KW"/>
</dbReference>
<evidence type="ECO:0000313" key="2">
    <source>
        <dbReference type="EMBL" id="MTD95858.1"/>
    </source>
</evidence>
<accession>A0A6I3KNH4</accession>
<proteinExistence type="predicted"/>
<dbReference type="EMBL" id="WMBQ01000002">
    <property type="protein sequence ID" value="MTD95858.1"/>
    <property type="molecule type" value="Genomic_DNA"/>
</dbReference>
<feature type="domain" description="Thiamine phosphate synthase/TenI" evidence="1">
    <location>
        <begin position="21"/>
        <end position="185"/>
    </location>
</feature>
<name>A0A6I3KNH4_9HYPH</name>
<keyword evidence="3" id="KW-1185">Reference proteome</keyword>
<evidence type="ECO:0000259" key="1">
    <source>
        <dbReference type="Pfam" id="PF02581"/>
    </source>
</evidence>
<dbReference type="RefSeq" id="WP_154740347.1">
    <property type="nucleotide sequence ID" value="NZ_WMBQ01000002.1"/>
</dbReference>
<dbReference type="Proteomes" id="UP000440694">
    <property type="component" value="Unassembled WGS sequence"/>
</dbReference>